<keyword evidence="1" id="KW-0472">Membrane</keyword>
<dbReference type="PANTHER" id="PTHR10587">
    <property type="entry name" value="GLYCOSYL TRANSFERASE-RELATED"/>
    <property type="match status" value="1"/>
</dbReference>
<proteinExistence type="predicted"/>
<dbReference type="PANTHER" id="PTHR10587:SF125">
    <property type="entry name" value="POLYSACCHARIDE DEACETYLASE YHEN-RELATED"/>
    <property type="match status" value="1"/>
</dbReference>
<dbReference type="GO" id="GO:0005975">
    <property type="term" value="P:carbohydrate metabolic process"/>
    <property type="evidence" value="ECO:0007669"/>
    <property type="project" value="InterPro"/>
</dbReference>
<feature type="domain" description="NodB homology" evidence="2">
    <location>
        <begin position="46"/>
        <end position="224"/>
    </location>
</feature>
<dbReference type="Proteomes" id="UP000274033">
    <property type="component" value="Unassembled WGS sequence"/>
</dbReference>
<dbReference type="EMBL" id="RRCT01000017">
    <property type="protein sequence ID" value="RQW73665.1"/>
    <property type="molecule type" value="Genomic_DNA"/>
</dbReference>
<dbReference type="InterPro" id="IPR050248">
    <property type="entry name" value="Polysacc_deacetylase_ArnD"/>
</dbReference>
<dbReference type="PROSITE" id="PS51677">
    <property type="entry name" value="NODB"/>
    <property type="match status" value="1"/>
</dbReference>
<dbReference type="Pfam" id="PF01522">
    <property type="entry name" value="Polysacc_deac_1"/>
    <property type="match status" value="1"/>
</dbReference>
<reference evidence="3 4" key="1">
    <citation type="journal article" date="2013" name="J. Microbiol.">
        <title>Lysinibacillus chungkukjangi sp. nov., isolated from Chungkukjang, Korean fermented soybean food.</title>
        <authorList>
            <person name="Kim S.J."/>
            <person name="Jang Y.H."/>
            <person name="Hamada M."/>
            <person name="Ahn J.H."/>
            <person name="Weon H.Y."/>
            <person name="Suzuki K."/>
            <person name="Whang K.S."/>
            <person name="Kwon S.W."/>
        </authorList>
    </citation>
    <scope>NUCLEOTIDE SEQUENCE [LARGE SCALE GENOMIC DNA]</scope>
    <source>
        <strain evidence="3 4">MCCC 1A12701</strain>
    </source>
</reference>
<evidence type="ECO:0000313" key="3">
    <source>
        <dbReference type="EMBL" id="RQW73665.1"/>
    </source>
</evidence>
<evidence type="ECO:0000259" key="2">
    <source>
        <dbReference type="PROSITE" id="PS51677"/>
    </source>
</evidence>
<dbReference type="GO" id="GO:0016810">
    <property type="term" value="F:hydrolase activity, acting on carbon-nitrogen (but not peptide) bonds"/>
    <property type="evidence" value="ECO:0007669"/>
    <property type="project" value="InterPro"/>
</dbReference>
<keyword evidence="1" id="KW-1133">Transmembrane helix</keyword>
<dbReference type="SUPFAM" id="SSF88713">
    <property type="entry name" value="Glycoside hydrolase/deacetylase"/>
    <property type="match status" value="1"/>
</dbReference>
<name>A0A3N9UB90_9BACI</name>
<dbReference type="Gene3D" id="3.20.20.370">
    <property type="entry name" value="Glycoside hydrolase/deacetylase"/>
    <property type="match status" value="1"/>
</dbReference>
<feature type="transmembrane region" description="Helical" evidence="1">
    <location>
        <begin position="6"/>
        <end position="25"/>
    </location>
</feature>
<dbReference type="RefSeq" id="WP_124766265.1">
    <property type="nucleotide sequence ID" value="NZ_JAFBDY010000016.1"/>
</dbReference>
<sequence length="233" mass="26967">MKKIILRIIIGLLVVFLLFFGLMKWMNMRNFQLMGDITSRVETNEKVVALTFDDGPTENVDKILPLLDQYNAQATFFLIGGDIADHPEEAKKIAEAGHQIGNHTYSHERMVFKTPSFVKEELEKTDELIRQAGFEGEIDFRPPFGKKLVVLPFYLKQRGTETIMWDLEPDTYYTTADEKVEYIVNNIKPGSIILIHPMYDQTGMQLQVIEETLRQLTDEGYRFVTVNELQKLE</sequence>
<evidence type="ECO:0000256" key="1">
    <source>
        <dbReference type="SAM" id="Phobius"/>
    </source>
</evidence>
<accession>A0A3N9UB90</accession>
<dbReference type="OrthoDB" id="9812065at2"/>
<dbReference type="InterPro" id="IPR002509">
    <property type="entry name" value="NODB_dom"/>
</dbReference>
<keyword evidence="1" id="KW-0812">Transmembrane</keyword>
<dbReference type="AlphaFoldDB" id="A0A3N9UB90"/>
<organism evidence="3 4">
    <name type="scientific">Lysinibacillus composti</name>
    <dbReference type="NCBI Taxonomy" id="720633"/>
    <lineage>
        <taxon>Bacteria</taxon>
        <taxon>Bacillati</taxon>
        <taxon>Bacillota</taxon>
        <taxon>Bacilli</taxon>
        <taxon>Bacillales</taxon>
        <taxon>Bacillaceae</taxon>
        <taxon>Lysinibacillus</taxon>
    </lineage>
</organism>
<dbReference type="InterPro" id="IPR011330">
    <property type="entry name" value="Glyco_hydro/deAcase_b/a-brl"/>
</dbReference>
<keyword evidence="4" id="KW-1185">Reference proteome</keyword>
<protein>
    <submittedName>
        <fullName evidence="3">Polysaccharide deacetylase</fullName>
    </submittedName>
</protein>
<gene>
    <name evidence="3" type="ORF">EBB45_15560</name>
</gene>
<comment type="caution">
    <text evidence="3">The sequence shown here is derived from an EMBL/GenBank/DDBJ whole genome shotgun (WGS) entry which is preliminary data.</text>
</comment>
<evidence type="ECO:0000313" key="4">
    <source>
        <dbReference type="Proteomes" id="UP000274033"/>
    </source>
</evidence>